<dbReference type="Gene3D" id="3.30.470.20">
    <property type="entry name" value="ATP-grasp fold, B domain"/>
    <property type="match status" value="1"/>
</dbReference>
<feature type="domain" description="ATP-grasp" evidence="4">
    <location>
        <begin position="113"/>
        <end position="320"/>
    </location>
</feature>
<protein>
    <recommendedName>
        <fullName evidence="4">ATP-grasp domain-containing protein</fullName>
    </recommendedName>
</protein>
<keyword evidence="2" id="KW-0436">Ligase</keyword>
<keyword evidence="3" id="KW-0547">Nucleotide-binding</keyword>
<dbReference type="EMBL" id="JBHTAI010000002">
    <property type="protein sequence ID" value="MFC7147568.1"/>
    <property type="molecule type" value="Genomic_DNA"/>
</dbReference>
<gene>
    <name evidence="5" type="ORF">ACFQMJ_03380</name>
</gene>
<evidence type="ECO:0000256" key="1">
    <source>
        <dbReference type="ARBA" id="ARBA00010871"/>
    </source>
</evidence>
<dbReference type="PANTHER" id="PTHR23132">
    <property type="entry name" value="D-ALANINE--D-ALANINE LIGASE"/>
    <property type="match status" value="1"/>
</dbReference>
<evidence type="ECO:0000313" key="6">
    <source>
        <dbReference type="Proteomes" id="UP001596378"/>
    </source>
</evidence>
<dbReference type="SUPFAM" id="SSF56059">
    <property type="entry name" value="Glutathione synthetase ATP-binding domain-like"/>
    <property type="match status" value="1"/>
</dbReference>
<evidence type="ECO:0000313" key="5">
    <source>
        <dbReference type="EMBL" id="MFC7147568.1"/>
    </source>
</evidence>
<comment type="similarity">
    <text evidence="1">Belongs to the D-alanine--D-alanine ligase family.</text>
</comment>
<reference evidence="6" key="1">
    <citation type="journal article" date="2019" name="Int. J. Syst. Evol. Microbiol.">
        <title>The Global Catalogue of Microorganisms (GCM) 10K type strain sequencing project: providing services to taxonomists for standard genome sequencing and annotation.</title>
        <authorList>
            <consortium name="The Broad Institute Genomics Platform"/>
            <consortium name="The Broad Institute Genome Sequencing Center for Infectious Disease"/>
            <person name="Wu L."/>
            <person name="Ma J."/>
        </authorList>
    </citation>
    <scope>NUCLEOTIDE SEQUENCE [LARGE SCALE GENOMIC DNA]</scope>
    <source>
        <strain evidence="6">KCTC 12907</strain>
    </source>
</reference>
<evidence type="ECO:0000256" key="2">
    <source>
        <dbReference type="ARBA" id="ARBA00022598"/>
    </source>
</evidence>
<name>A0ABW2F6Z2_9BACL</name>
<dbReference type="Gene3D" id="3.30.1490.20">
    <property type="entry name" value="ATP-grasp fold, A domain"/>
    <property type="match status" value="1"/>
</dbReference>
<proteinExistence type="inferred from homology"/>
<dbReference type="Pfam" id="PF07478">
    <property type="entry name" value="Dala_Dala_lig_C"/>
    <property type="match status" value="1"/>
</dbReference>
<dbReference type="RefSeq" id="WP_378048425.1">
    <property type="nucleotide sequence ID" value="NZ_JBHMDN010000016.1"/>
</dbReference>
<comment type="caution">
    <text evidence="5">The sequence shown here is derived from an EMBL/GenBank/DDBJ whole genome shotgun (WGS) entry which is preliminary data.</text>
</comment>
<dbReference type="Proteomes" id="UP001596378">
    <property type="component" value="Unassembled WGS sequence"/>
</dbReference>
<dbReference type="InterPro" id="IPR011095">
    <property type="entry name" value="Dala_Dala_lig_C"/>
</dbReference>
<accession>A0ABW2F6Z2</accession>
<dbReference type="InterPro" id="IPR011761">
    <property type="entry name" value="ATP-grasp"/>
</dbReference>
<dbReference type="PROSITE" id="PS50975">
    <property type="entry name" value="ATP_GRASP"/>
    <property type="match status" value="1"/>
</dbReference>
<keyword evidence="6" id="KW-1185">Reference proteome</keyword>
<dbReference type="InterPro" id="IPR013815">
    <property type="entry name" value="ATP_grasp_subdomain_1"/>
</dbReference>
<evidence type="ECO:0000256" key="3">
    <source>
        <dbReference type="PROSITE-ProRule" id="PRU00409"/>
    </source>
</evidence>
<keyword evidence="3" id="KW-0067">ATP-binding</keyword>
<evidence type="ECO:0000259" key="4">
    <source>
        <dbReference type="PROSITE" id="PS50975"/>
    </source>
</evidence>
<dbReference type="PANTHER" id="PTHR23132:SF23">
    <property type="entry name" value="D-ALANINE--D-ALANINE LIGASE B"/>
    <property type="match status" value="1"/>
</dbReference>
<organism evidence="5 6">
    <name type="scientific">Cohnella cellulosilytica</name>
    <dbReference type="NCBI Taxonomy" id="986710"/>
    <lineage>
        <taxon>Bacteria</taxon>
        <taxon>Bacillati</taxon>
        <taxon>Bacillota</taxon>
        <taxon>Bacilli</taxon>
        <taxon>Bacillales</taxon>
        <taxon>Paenibacillaceae</taxon>
        <taxon>Cohnella</taxon>
    </lineage>
</organism>
<sequence>MYNRVVLVTDELRTLTSADLARRDLEGNSAEATQLIKSSLEKIAKEVVHYTDISLFTSNIEKHKHDIIFPIRYGLNSSNSKSLLPAICESSHLMYVGADCYTHNLCNDKHLSKLYAKEFGINSAKSILVRDYDKNVVLRRLSTLQLPLVVKPNFGGGSTGISIHNICSNYQDAANLIAQLIRSHKMPILVEEYIQGYEVEYIIFGNRQSIRLTEEVKLIMDKQDYFEKTIWGFETKKLDDTTIDFQKSNLLSENDKGNLQALFQSFDKVEFMRIDGRFHNGNFTLIELSPDCYLGDDCAFYYAFQQQGIKYEDMFRLLIENAQAPY</sequence>